<proteinExistence type="predicted"/>
<dbReference type="InterPro" id="IPR012902">
    <property type="entry name" value="N_methyl_site"/>
</dbReference>
<evidence type="ECO:0000256" key="1">
    <source>
        <dbReference type="SAM" id="Phobius"/>
    </source>
</evidence>
<evidence type="ECO:0000313" key="3">
    <source>
        <dbReference type="Proteomes" id="UP001596542"/>
    </source>
</evidence>
<comment type="caution">
    <text evidence="2">The sequence shown here is derived from an EMBL/GenBank/DDBJ whole genome shotgun (WGS) entry which is preliminary data.</text>
</comment>
<dbReference type="EMBL" id="JBHTBU010000002">
    <property type="protein sequence ID" value="MFC7289116.1"/>
    <property type="molecule type" value="Genomic_DNA"/>
</dbReference>
<dbReference type="InterPro" id="IPR032092">
    <property type="entry name" value="PilW"/>
</dbReference>
<evidence type="ECO:0000313" key="2">
    <source>
        <dbReference type="EMBL" id="MFC7289116.1"/>
    </source>
</evidence>
<protein>
    <submittedName>
        <fullName evidence="2">PilW family protein</fullName>
    </submittedName>
</protein>
<name>A0ABW2IDG1_9BURK</name>
<keyword evidence="1" id="KW-0472">Membrane</keyword>
<organism evidence="2 3">
    <name type="scientific">Herminiimonas glaciei</name>
    <dbReference type="NCBI Taxonomy" id="523788"/>
    <lineage>
        <taxon>Bacteria</taxon>
        <taxon>Pseudomonadati</taxon>
        <taxon>Pseudomonadota</taxon>
        <taxon>Betaproteobacteria</taxon>
        <taxon>Burkholderiales</taxon>
        <taxon>Oxalobacteraceae</taxon>
        <taxon>Herminiimonas</taxon>
    </lineage>
</organism>
<reference evidence="3" key="1">
    <citation type="journal article" date="2019" name="Int. J. Syst. Evol. Microbiol.">
        <title>The Global Catalogue of Microorganisms (GCM) 10K type strain sequencing project: providing services to taxonomists for standard genome sequencing and annotation.</title>
        <authorList>
            <consortium name="The Broad Institute Genomics Platform"/>
            <consortium name="The Broad Institute Genome Sequencing Center for Infectious Disease"/>
            <person name="Wu L."/>
            <person name="Ma J."/>
        </authorList>
    </citation>
    <scope>NUCLEOTIDE SEQUENCE [LARGE SCALE GENOMIC DNA]</scope>
    <source>
        <strain evidence="3">KACC 12508</strain>
    </source>
</reference>
<gene>
    <name evidence="2" type="ORF">ACFQPC_13795</name>
</gene>
<dbReference type="Proteomes" id="UP001596542">
    <property type="component" value="Unassembled WGS sequence"/>
</dbReference>
<keyword evidence="1" id="KW-1133">Transmembrane helix</keyword>
<sequence>MRKPVVTQLFKRAQGGFSLVEIMVGVTIGLLGVLIIMQVSSVFEGQKRTTTGGADAQTAGTIAFYSLERDLRRAGYGLTEPSVIGCNIKRYYDGAPAPDVRLTPVVITDGADGKPDTIHIFASGKGNWSVPNRLIIEHPATAVEATLNTKLGIRIDDLLIAYVPGQDNCTMFQVTGPLDALNNLKMDDLKVEHKRGTKEGEGIWNPDNPADLFPAIGYPVGTLVFNMGAMVDHTYTIDAGSNLMLTDATGAKVIASDVISMQAEYGFDTRAGVQVEPRVDTWSATMIDANGNGTTLNDGGDVARIVAVRMAMVVRSSLKEKPNAAGTCDVTIATAVGSRAANAPSWAAGAIDVSKLPNGDANPDWQCYRYKTFENIIPMRNLMWRENSAT</sequence>
<accession>A0ABW2IDG1</accession>
<feature type="transmembrane region" description="Helical" evidence="1">
    <location>
        <begin position="20"/>
        <end position="39"/>
    </location>
</feature>
<keyword evidence="1" id="KW-0812">Transmembrane</keyword>
<keyword evidence="3" id="KW-1185">Reference proteome</keyword>
<dbReference type="Pfam" id="PF07963">
    <property type="entry name" value="N_methyl"/>
    <property type="match status" value="1"/>
</dbReference>
<dbReference type="RefSeq" id="WP_382272459.1">
    <property type="nucleotide sequence ID" value="NZ_JBHTBU010000002.1"/>
</dbReference>
<dbReference type="Pfam" id="PF16074">
    <property type="entry name" value="PilW"/>
    <property type="match status" value="1"/>
</dbReference>